<proteinExistence type="inferred from homology"/>
<evidence type="ECO:0000256" key="2">
    <source>
        <dbReference type="ARBA" id="ARBA00004184"/>
    </source>
</evidence>
<dbReference type="InterPro" id="IPR001469">
    <property type="entry name" value="ATP_synth_F1_dsu/esu"/>
</dbReference>
<reference evidence="9 10" key="1">
    <citation type="submission" date="2018-08" db="EMBL/GenBank/DDBJ databases">
        <title>Paraburkholderia sp. DHOM06 isolated from forest soil.</title>
        <authorList>
            <person name="Gao Z.-H."/>
            <person name="Qiu L.-H."/>
        </authorList>
    </citation>
    <scope>NUCLEOTIDE SEQUENCE [LARGE SCALE GENOMIC DNA]</scope>
    <source>
        <strain evidence="9 10">DHOM06</strain>
    </source>
</reference>
<evidence type="ECO:0000313" key="10">
    <source>
        <dbReference type="Proteomes" id="UP000256838"/>
    </source>
</evidence>
<evidence type="ECO:0000256" key="6">
    <source>
        <dbReference type="ARBA" id="ARBA00023136"/>
    </source>
</evidence>
<feature type="domain" description="ATP synthase F1 complex delta/epsilon subunit N-terminal" evidence="8">
    <location>
        <begin position="6"/>
        <end position="87"/>
    </location>
</feature>
<protein>
    <submittedName>
        <fullName evidence="9">F0F1 ATP synthase subunit epsilon</fullName>
    </submittedName>
</protein>
<evidence type="ECO:0000259" key="8">
    <source>
        <dbReference type="Pfam" id="PF02823"/>
    </source>
</evidence>
<dbReference type="NCBIfam" id="TIGR03166">
    <property type="entry name" value="alt_F1F0_F1_eps"/>
    <property type="match status" value="1"/>
</dbReference>
<keyword evidence="7" id="KW-0066">ATP synthesis</keyword>
<comment type="similarity">
    <text evidence="3">Belongs to the ATPase epsilon chain family.</text>
</comment>
<evidence type="ECO:0000256" key="1">
    <source>
        <dbReference type="ARBA" id="ARBA00003543"/>
    </source>
</evidence>
<organism evidence="9 10">
    <name type="scientific">Trinickia dinghuensis</name>
    <dbReference type="NCBI Taxonomy" id="2291023"/>
    <lineage>
        <taxon>Bacteria</taxon>
        <taxon>Pseudomonadati</taxon>
        <taxon>Pseudomonadota</taxon>
        <taxon>Betaproteobacteria</taxon>
        <taxon>Burkholderiales</taxon>
        <taxon>Burkholderiaceae</taxon>
        <taxon>Trinickia</taxon>
    </lineage>
</organism>
<dbReference type="EMBL" id="QRGA01000005">
    <property type="protein sequence ID" value="RDU99387.1"/>
    <property type="molecule type" value="Genomic_DNA"/>
</dbReference>
<dbReference type="InterPro" id="IPR020546">
    <property type="entry name" value="ATP_synth_F1_dsu/esu_N"/>
</dbReference>
<dbReference type="Pfam" id="PF02823">
    <property type="entry name" value="ATP-synt_DE_N"/>
    <property type="match status" value="1"/>
</dbReference>
<evidence type="ECO:0000313" key="9">
    <source>
        <dbReference type="EMBL" id="RDU99387.1"/>
    </source>
</evidence>
<evidence type="ECO:0000256" key="4">
    <source>
        <dbReference type="ARBA" id="ARBA00022448"/>
    </source>
</evidence>
<dbReference type="GO" id="GO:0046933">
    <property type="term" value="F:proton-transporting ATP synthase activity, rotational mechanism"/>
    <property type="evidence" value="ECO:0007669"/>
    <property type="project" value="InterPro"/>
</dbReference>
<dbReference type="AlphaFoldDB" id="A0A3D8K1Q0"/>
<sequence length="152" mass="16259">MRHVCLTLCIATPTNVPVDALPILSLRAEDESGSFGVRQGHADLVALLTPTVVRWTAADGTPGFCAVDGGVLTVSLGTRIDIACRDAVRGDDLARLEETVYATRAARLDATRRAHVDAVRLHARTVRQIVRYLSSSPPSEAGYDPAAPEVTR</sequence>
<comment type="function">
    <text evidence="1">Produces ATP from ADP in the presence of a proton gradient across the membrane.</text>
</comment>
<dbReference type="Proteomes" id="UP000256838">
    <property type="component" value="Unassembled WGS sequence"/>
</dbReference>
<keyword evidence="7" id="KW-0139">CF(1)</keyword>
<accession>A0A3D8K1Q0</accession>
<dbReference type="RefSeq" id="WP_115533362.1">
    <property type="nucleotide sequence ID" value="NZ_QRGA01000005.1"/>
</dbReference>
<dbReference type="InterPro" id="IPR036771">
    <property type="entry name" value="ATPsynth_dsu/esu_N"/>
</dbReference>
<dbReference type="NCBIfam" id="NF009981">
    <property type="entry name" value="PRK13447.1"/>
    <property type="match status" value="1"/>
</dbReference>
<dbReference type="GO" id="GO:0045259">
    <property type="term" value="C:proton-transporting ATP synthase complex"/>
    <property type="evidence" value="ECO:0007669"/>
    <property type="project" value="UniProtKB-KW"/>
</dbReference>
<comment type="caution">
    <text evidence="9">The sequence shown here is derived from an EMBL/GenBank/DDBJ whole genome shotgun (WGS) entry which is preliminary data.</text>
</comment>
<dbReference type="Gene3D" id="2.60.15.10">
    <property type="entry name" value="F0F1 ATP synthase delta/epsilon subunit, N-terminal"/>
    <property type="match status" value="1"/>
</dbReference>
<keyword evidence="5" id="KW-0406">Ion transport</keyword>
<dbReference type="OrthoDB" id="8546953at2"/>
<keyword evidence="6" id="KW-0472">Membrane</keyword>
<dbReference type="CDD" id="cd12152">
    <property type="entry name" value="F1-ATPase_delta"/>
    <property type="match status" value="1"/>
</dbReference>
<name>A0A3D8K1Q0_9BURK</name>
<dbReference type="GO" id="GO:0012505">
    <property type="term" value="C:endomembrane system"/>
    <property type="evidence" value="ECO:0007669"/>
    <property type="project" value="UniProtKB-SubCell"/>
</dbReference>
<dbReference type="SUPFAM" id="SSF51344">
    <property type="entry name" value="Epsilon subunit of F1F0-ATP synthase N-terminal domain"/>
    <property type="match status" value="1"/>
</dbReference>
<keyword evidence="10" id="KW-1185">Reference proteome</keyword>
<dbReference type="InterPro" id="IPR024037">
    <property type="entry name" value="Alt_ATP_synth_F1_esu"/>
</dbReference>
<keyword evidence="4" id="KW-0813">Transport</keyword>
<evidence type="ECO:0000256" key="7">
    <source>
        <dbReference type="ARBA" id="ARBA00023196"/>
    </source>
</evidence>
<evidence type="ECO:0000256" key="3">
    <source>
        <dbReference type="ARBA" id="ARBA00005712"/>
    </source>
</evidence>
<gene>
    <name evidence="9" type="ORF">DWV00_09820</name>
</gene>
<comment type="subcellular location">
    <subcellularLocation>
        <location evidence="2">Endomembrane system</location>
        <topology evidence="2">Peripheral membrane protein</topology>
    </subcellularLocation>
</comment>
<evidence type="ECO:0000256" key="5">
    <source>
        <dbReference type="ARBA" id="ARBA00023065"/>
    </source>
</evidence>